<dbReference type="InterPro" id="IPR020094">
    <property type="entry name" value="TruA/RsuA/RluB/E/F_N"/>
</dbReference>
<evidence type="ECO:0000256" key="2">
    <source>
        <dbReference type="PROSITE-ProRule" id="PRU00182"/>
    </source>
</evidence>
<dbReference type="InterPro" id="IPR050343">
    <property type="entry name" value="RsuA_PseudoU_synthase"/>
</dbReference>
<evidence type="ECO:0000259" key="3">
    <source>
        <dbReference type="SMART" id="SM00363"/>
    </source>
</evidence>
<sequence length="449" mass="50743">MFPAVQLRKTVFLRLSKILSLSCVASRSKAQELIRTGRVKVNNQSIVHNVPIDVSSEIEIDGKRIQVDTTTKLWGVYKPKNVFCSTDKDYQYEERKQFFISRNGQVCGKKTQLLGENERKSINTNCLTQYANKDRITCEKTLVFRGNNFPAKGGNIKRYTRGGEVTQQIPNSGKTTGIVAASTEAAFAEIATANPTTQRRIVLSASLFDFIRRRNKAQDQTQEGNNVPEHLIMVNSLSTSSEGIVLLTNDGDFADKLRDINNNILTTYLIKVQEELSDEKLKLLKKGCLLGDVHIRPLDVHIVKRNLPCKWLQLTYVEKSHTYLEMLFSKYNLTIKKCKRFSFGPYKSSDLANHFLMPLKIHSTIKHLLPKLTPKLTLSQPKGNIVMDSSSKYLQGRRGTIVKVYEDTIDIAITTLFHCGESSSTSPCMVNALSYNVSTYDGEKEEKRT</sequence>
<keyword evidence="1" id="KW-0413">Isomerase</keyword>
<organism evidence="4 5">
    <name type="scientific">Plasmodium ovale curtisi</name>
    <dbReference type="NCBI Taxonomy" id="864141"/>
    <lineage>
        <taxon>Eukaryota</taxon>
        <taxon>Sar</taxon>
        <taxon>Alveolata</taxon>
        <taxon>Apicomplexa</taxon>
        <taxon>Aconoidasida</taxon>
        <taxon>Haemosporida</taxon>
        <taxon>Plasmodiidae</taxon>
        <taxon>Plasmodium</taxon>
        <taxon>Plasmodium (Plasmodium)</taxon>
    </lineage>
</organism>
<protein>
    <submittedName>
        <fullName evidence="4">RNA pseudouridylate synthase, putative</fullName>
    </submittedName>
</protein>
<dbReference type="InterPro" id="IPR042092">
    <property type="entry name" value="PsdUridine_s_RsuA/RluB/E/F_cat"/>
</dbReference>
<gene>
    <name evidence="4" type="ORF">POVCU1_045990</name>
</gene>
<dbReference type="GO" id="GO:0009982">
    <property type="term" value="F:pseudouridine synthase activity"/>
    <property type="evidence" value="ECO:0007669"/>
    <property type="project" value="InterPro"/>
</dbReference>
<dbReference type="GO" id="GO:0001522">
    <property type="term" value="P:pseudouridine synthesis"/>
    <property type="evidence" value="ECO:0007669"/>
    <property type="project" value="InterPro"/>
</dbReference>
<evidence type="ECO:0000256" key="1">
    <source>
        <dbReference type="ARBA" id="ARBA00023235"/>
    </source>
</evidence>
<dbReference type="InterPro" id="IPR002942">
    <property type="entry name" value="S4_RNA-bd"/>
</dbReference>
<accession>A0A1A8X1C9</accession>
<evidence type="ECO:0000313" key="4">
    <source>
        <dbReference type="EMBL" id="SBS98416.1"/>
    </source>
</evidence>
<dbReference type="Gene3D" id="3.10.290.10">
    <property type="entry name" value="RNA-binding S4 domain"/>
    <property type="match status" value="1"/>
</dbReference>
<dbReference type="PANTHER" id="PTHR47683:SF2">
    <property type="entry name" value="RNA-BINDING S4 DOMAIN-CONTAINING PROTEIN"/>
    <property type="match status" value="1"/>
</dbReference>
<dbReference type="Gene3D" id="3.30.70.1560">
    <property type="entry name" value="Alpha-L RNA-binding motif"/>
    <property type="match status" value="1"/>
</dbReference>
<dbReference type="AlphaFoldDB" id="A0A1A8X1C9"/>
<dbReference type="CDD" id="cd00165">
    <property type="entry name" value="S4"/>
    <property type="match status" value="1"/>
</dbReference>
<dbReference type="Pfam" id="PF01479">
    <property type="entry name" value="S4"/>
    <property type="match status" value="1"/>
</dbReference>
<feature type="domain" description="RNA-binding S4" evidence="3">
    <location>
        <begin position="13"/>
        <end position="70"/>
    </location>
</feature>
<dbReference type="InterPro" id="IPR036986">
    <property type="entry name" value="S4_RNA-bd_sf"/>
</dbReference>
<keyword evidence="2" id="KW-0694">RNA-binding</keyword>
<dbReference type="SUPFAM" id="SSF55120">
    <property type="entry name" value="Pseudouridine synthase"/>
    <property type="match status" value="1"/>
</dbReference>
<dbReference type="PROSITE" id="PS50889">
    <property type="entry name" value="S4"/>
    <property type="match status" value="1"/>
</dbReference>
<dbReference type="PANTHER" id="PTHR47683">
    <property type="entry name" value="PSEUDOURIDINE SYNTHASE FAMILY PROTEIN-RELATED"/>
    <property type="match status" value="1"/>
</dbReference>
<reference evidence="5" key="1">
    <citation type="submission" date="2016-05" db="EMBL/GenBank/DDBJ databases">
        <authorList>
            <person name="Naeem Raeece"/>
        </authorList>
    </citation>
    <scope>NUCLEOTIDE SEQUENCE [LARGE SCALE GENOMIC DNA]</scope>
</reference>
<dbReference type="EMBL" id="FLQV01000838">
    <property type="protein sequence ID" value="SBS98416.1"/>
    <property type="molecule type" value="Genomic_DNA"/>
</dbReference>
<dbReference type="GO" id="GO:0003723">
    <property type="term" value="F:RNA binding"/>
    <property type="evidence" value="ECO:0007669"/>
    <property type="project" value="UniProtKB-KW"/>
</dbReference>
<dbReference type="Proteomes" id="UP000078546">
    <property type="component" value="Unassembled WGS sequence"/>
</dbReference>
<dbReference type="InterPro" id="IPR020103">
    <property type="entry name" value="PsdUridine_synth_cat_dom_sf"/>
</dbReference>
<dbReference type="SUPFAM" id="SSF55174">
    <property type="entry name" value="Alpha-L RNA-binding motif"/>
    <property type="match status" value="1"/>
</dbReference>
<name>A0A1A8X1C9_PLAOA</name>
<evidence type="ECO:0000313" key="5">
    <source>
        <dbReference type="Proteomes" id="UP000078546"/>
    </source>
</evidence>
<proteinExistence type="predicted"/>
<dbReference type="SMART" id="SM00363">
    <property type="entry name" value="S4"/>
    <property type="match status" value="1"/>
</dbReference>
<dbReference type="Gene3D" id="3.30.70.580">
    <property type="entry name" value="Pseudouridine synthase I, catalytic domain, N-terminal subdomain"/>
    <property type="match status" value="1"/>
</dbReference>